<name>A0A4U1EGR4_MONMO</name>
<protein>
    <submittedName>
        <fullName evidence="1">Uncharacterized protein</fullName>
    </submittedName>
</protein>
<organism evidence="1 2">
    <name type="scientific">Monodon monoceros</name>
    <name type="common">Narwhal</name>
    <name type="synonym">Ceratodon monodon</name>
    <dbReference type="NCBI Taxonomy" id="40151"/>
    <lineage>
        <taxon>Eukaryota</taxon>
        <taxon>Metazoa</taxon>
        <taxon>Chordata</taxon>
        <taxon>Craniata</taxon>
        <taxon>Vertebrata</taxon>
        <taxon>Euteleostomi</taxon>
        <taxon>Mammalia</taxon>
        <taxon>Eutheria</taxon>
        <taxon>Laurasiatheria</taxon>
        <taxon>Artiodactyla</taxon>
        <taxon>Whippomorpha</taxon>
        <taxon>Cetacea</taxon>
        <taxon>Odontoceti</taxon>
        <taxon>Monodontidae</taxon>
        <taxon>Monodon</taxon>
    </lineage>
</organism>
<comment type="caution">
    <text evidence="1">The sequence shown here is derived from an EMBL/GenBank/DDBJ whole genome shotgun (WGS) entry which is preliminary data.</text>
</comment>
<dbReference type="Proteomes" id="UP000308365">
    <property type="component" value="Unassembled WGS sequence"/>
</dbReference>
<evidence type="ECO:0000313" key="2">
    <source>
        <dbReference type="Proteomes" id="UP000308365"/>
    </source>
</evidence>
<dbReference type="AlphaFoldDB" id="A0A4U1EGR4"/>
<sequence>MCSEYTTLRVLSQKQKGLIEFRILAITKPSLAASVSNRWVPSHGLFYVSSQTIFACLNIPEKKYHIRPEIWYYANKQKEVRELCGLVPRRLWFGALCWHQGRRVGDCGTLGVGWAASWGSHEPVASCPWTLGLGSRLFRTFIGQEEGQKAHPGKVERLSPSWKADAWDSFHCFQKQNEELGLIIDFTYSRRYYKPETDLLVSTVPMVHLKIGMSLQFTESKVEEVDRLQTHDESKGLGNMEHGVEHESKHRADYCFTH</sequence>
<gene>
    <name evidence="1" type="ORF">EI555_008073</name>
</gene>
<proteinExistence type="predicted"/>
<dbReference type="EMBL" id="RWIC01001538">
    <property type="protein sequence ID" value="TKC35424.1"/>
    <property type="molecule type" value="Genomic_DNA"/>
</dbReference>
<accession>A0A4U1EGR4</accession>
<reference evidence="2" key="1">
    <citation type="journal article" date="2019" name="IScience">
        <title>Narwhal Genome Reveals Long-Term Low Genetic Diversity despite Current Large Abundance Size.</title>
        <authorList>
            <person name="Westbury M.V."/>
            <person name="Petersen B."/>
            <person name="Garde E."/>
            <person name="Heide-Jorgensen M.P."/>
            <person name="Lorenzen E.D."/>
        </authorList>
    </citation>
    <scope>NUCLEOTIDE SEQUENCE [LARGE SCALE GENOMIC DNA]</scope>
</reference>
<evidence type="ECO:0000313" key="1">
    <source>
        <dbReference type="EMBL" id="TKC35424.1"/>
    </source>
</evidence>